<name>A0A1D1XUH8_9ARAE</name>
<dbReference type="PANTHER" id="PTHR31315">
    <property type="entry name" value="PROTEIN SIP5"/>
    <property type="match status" value="1"/>
</dbReference>
<evidence type="ECO:0000256" key="1">
    <source>
        <dbReference type="SAM" id="MobiDB-lite"/>
    </source>
</evidence>
<feature type="region of interest" description="Disordered" evidence="1">
    <location>
        <begin position="230"/>
        <end position="307"/>
    </location>
</feature>
<protein>
    <submittedName>
        <fullName evidence="2">Protein SIP5</fullName>
    </submittedName>
</protein>
<reference evidence="2" key="1">
    <citation type="submission" date="2015-07" db="EMBL/GenBank/DDBJ databases">
        <title>Transcriptome Assembly of Anthurium amnicola.</title>
        <authorList>
            <person name="Suzuki J."/>
        </authorList>
    </citation>
    <scope>NUCLEOTIDE SEQUENCE</scope>
</reference>
<evidence type="ECO:0000313" key="2">
    <source>
        <dbReference type="EMBL" id="JAT46045.1"/>
    </source>
</evidence>
<dbReference type="InterPro" id="IPR039301">
    <property type="entry name" value="Sip5/DA2"/>
</dbReference>
<feature type="compositionally biased region" description="Polar residues" evidence="1">
    <location>
        <begin position="242"/>
        <end position="257"/>
    </location>
</feature>
<dbReference type="EMBL" id="GDJX01021891">
    <property type="protein sequence ID" value="JAT46045.1"/>
    <property type="molecule type" value="Transcribed_RNA"/>
</dbReference>
<dbReference type="GO" id="GO:0005737">
    <property type="term" value="C:cytoplasm"/>
    <property type="evidence" value="ECO:0007669"/>
    <property type="project" value="TreeGrafter"/>
</dbReference>
<gene>
    <name evidence="2" type="primary">SIP5_13</name>
    <name evidence="2" type="ORF">g.100650</name>
</gene>
<feature type="compositionally biased region" description="Acidic residues" evidence="1">
    <location>
        <begin position="288"/>
        <end position="299"/>
    </location>
</feature>
<dbReference type="AlphaFoldDB" id="A0A1D1XUH8"/>
<accession>A0A1D1XUH8</accession>
<organism evidence="2">
    <name type="scientific">Anthurium amnicola</name>
    <dbReference type="NCBI Taxonomy" id="1678845"/>
    <lineage>
        <taxon>Eukaryota</taxon>
        <taxon>Viridiplantae</taxon>
        <taxon>Streptophyta</taxon>
        <taxon>Embryophyta</taxon>
        <taxon>Tracheophyta</taxon>
        <taxon>Spermatophyta</taxon>
        <taxon>Magnoliopsida</taxon>
        <taxon>Liliopsida</taxon>
        <taxon>Araceae</taxon>
        <taxon>Pothoideae</taxon>
        <taxon>Potheae</taxon>
        <taxon>Anthurium</taxon>
    </lineage>
</organism>
<dbReference type="PANTHER" id="PTHR31315:SF1">
    <property type="entry name" value="PROTEIN SIP5"/>
    <property type="match status" value="1"/>
</dbReference>
<sequence>MGNWICGVGRRGSVEERLTRPQRLARQPSNVDYKRLRKLILSHKLAPCFDALEDPCLDLEECPICFFFYPSLNRSRCCSKGICTECFLQMKPSNANCSAHCPFCKTSRYAVEYRGARTKEEKELELAEEQKVIEAKIRMQSQEAQNVEQDVPVNRIYSVSDVESPRSCLEEQSTGDLLVTRDSAVPLMREGIEVDSSLAPNSCNPRSEEFDVDLEEIMVMEAIWQSLQDFGSGDGGVDRSKPCQSPDQCEASSSSSDAHPLPRRDRSWLEVVEPIDDIIPTSSKPCEDSEDSEDSSEESDGSRTNIECMEDCSFTEDDLSWRSAQLVPENHVAEGASAAEGGSLAAEVETESFCPSYHHSVSSSPCDSQTFTNNGGAGGLSQLSALNVGRQMMLVMESSA</sequence>
<proteinExistence type="predicted"/>